<name>A0ABV4U6D2_9BACT</name>
<feature type="transmembrane region" description="Helical" evidence="9">
    <location>
        <begin position="546"/>
        <end position="568"/>
    </location>
</feature>
<dbReference type="InterPro" id="IPR000515">
    <property type="entry name" value="MetI-like"/>
</dbReference>
<dbReference type="Pfam" id="PF02449">
    <property type="entry name" value="Glyco_hydro_42"/>
    <property type="match status" value="1"/>
</dbReference>
<evidence type="ECO:0000313" key="11">
    <source>
        <dbReference type="EMBL" id="MFA9479160.1"/>
    </source>
</evidence>
<evidence type="ECO:0000313" key="12">
    <source>
        <dbReference type="Proteomes" id="UP001575105"/>
    </source>
</evidence>
<feature type="transmembrane region" description="Helical" evidence="9">
    <location>
        <begin position="460"/>
        <end position="482"/>
    </location>
</feature>
<evidence type="ECO:0000256" key="3">
    <source>
        <dbReference type="ARBA" id="ARBA00022475"/>
    </source>
</evidence>
<dbReference type="PANTHER" id="PTHR43744:SF12">
    <property type="entry name" value="ABC TRANSPORTER PERMEASE PROTEIN MG189-RELATED"/>
    <property type="match status" value="1"/>
</dbReference>
<dbReference type="RefSeq" id="WP_425346087.1">
    <property type="nucleotide sequence ID" value="NZ_JBGUBD010000007.1"/>
</dbReference>
<evidence type="ECO:0000259" key="10">
    <source>
        <dbReference type="PROSITE" id="PS50928"/>
    </source>
</evidence>
<dbReference type="InterPro" id="IPR035906">
    <property type="entry name" value="MetI-like_sf"/>
</dbReference>
<evidence type="ECO:0000256" key="8">
    <source>
        <dbReference type="ARBA" id="ARBA00023295"/>
    </source>
</evidence>
<keyword evidence="8" id="KW-0326">Glycosidase</keyword>
<protein>
    <submittedName>
        <fullName evidence="11">ABC transporter permease subunit</fullName>
    </submittedName>
</protein>
<reference evidence="11 12" key="1">
    <citation type="submission" date="2024-08" db="EMBL/GenBank/DDBJ databases">
        <title>Whole-genome sequencing of halo(alkali)philic microorganisms from hypersaline lakes.</title>
        <authorList>
            <person name="Sorokin D.Y."/>
            <person name="Merkel A.Y."/>
            <person name="Messina E."/>
            <person name="Yakimov M."/>
        </authorList>
    </citation>
    <scope>NUCLEOTIDE SEQUENCE [LARGE SCALE GENOMIC DNA]</scope>
    <source>
        <strain evidence="11 12">AB-hyl4</strain>
    </source>
</reference>
<evidence type="ECO:0000256" key="6">
    <source>
        <dbReference type="ARBA" id="ARBA00022989"/>
    </source>
</evidence>
<keyword evidence="7 9" id="KW-0472">Membrane</keyword>
<dbReference type="EMBL" id="JBGUBD010000007">
    <property type="protein sequence ID" value="MFA9479160.1"/>
    <property type="molecule type" value="Genomic_DNA"/>
</dbReference>
<dbReference type="Gene3D" id="1.10.3720.10">
    <property type="entry name" value="MetI-like"/>
    <property type="match status" value="1"/>
</dbReference>
<accession>A0ABV4U6D2</accession>
<comment type="caution">
    <text evidence="11">The sequence shown here is derived from an EMBL/GenBank/DDBJ whole genome shotgun (WGS) entry which is preliminary data.</text>
</comment>
<evidence type="ECO:0000256" key="1">
    <source>
        <dbReference type="ARBA" id="ARBA00004651"/>
    </source>
</evidence>
<evidence type="ECO:0000256" key="2">
    <source>
        <dbReference type="ARBA" id="ARBA00022448"/>
    </source>
</evidence>
<evidence type="ECO:0000256" key="4">
    <source>
        <dbReference type="ARBA" id="ARBA00022692"/>
    </source>
</evidence>
<proteinExistence type="inferred from homology"/>
<dbReference type="Pfam" id="PF00528">
    <property type="entry name" value="BPD_transp_1"/>
    <property type="match status" value="1"/>
</dbReference>
<evidence type="ECO:0000256" key="5">
    <source>
        <dbReference type="ARBA" id="ARBA00022801"/>
    </source>
</evidence>
<keyword evidence="3" id="KW-1003">Cell membrane</keyword>
<dbReference type="PANTHER" id="PTHR43744">
    <property type="entry name" value="ABC TRANSPORTER PERMEASE PROTEIN MG189-RELATED-RELATED"/>
    <property type="match status" value="1"/>
</dbReference>
<comment type="similarity">
    <text evidence="9">Belongs to the binding-protein-dependent transport system permease family.</text>
</comment>
<dbReference type="PROSITE" id="PS50928">
    <property type="entry name" value="ABC_TM1"/>
    <property type="match status" value="1"/>
</dbReference>
<keyword evidence="2 9" id="KW-0813">Transport</keyword>
<organism evidence="11 12">
    <name type="scientific">Natronomicrosphaera hydrolytica</name>
    <dbReference type="NCBI Taxonomy" id="3242702"/>
    <lineage>
        <taxon>Bacteria</taxon>
        <taxon>Pseudomonadati</taxon>
        <taxon>Planctomycetota</taxon>
        <taxon>Phycisphaerae</taxon>
        <taxon>Phycisphaerales</taxon>
        <taxon>Phycisphaeraceae</taxon>
        <taxon>Natronomicrosphaera</taxon>
    </lineage>
</organism>
<dbReference type="Gene3D" id="3.20.20.80">
    <property type="entry name" value="Glycosidases"/>
    <property type="match status" value="1"/>
</dbReference>
<keyword evidence="5" id="KW-0378">Hydrolase</keyword>
<evidence type="ECO:0000256" key="9">
    <source>
        <dbReference type="RuleBase" id="RU363032"/>
    </source>
</evidence>
<dbReference type="Proteomes" id="UP001575105">
    <property type="component" value="Unassembled WGS sequence"/>
</dbReference>
<gene>
    <name evidence="11" type="ORF">ACERK3_12785</name>
</gene>
<feature type="transmembrane region" description="Helical" evidence="9">
    <location>
        <begin position="16"/>
        <end position="37"/>
    </location>
</feature>
<dbReference type="SUPFAM" id="SSF51445">
    <property type="entry name" value="(Trans)glycosidases"/>
    <property type="match status" value="1"/>
</dbReference>
<dbReference type="InterPro" id="IPR013529">
    <property type="entry name" value="Glyco_hydro_42_N"/>
</dbReference>
<dbReference type="CDD" id="cd06261">
    <property type="entry name" value="TM_PBP2"/>
    <property type="match status" value="1"/>
</dbReference>
<keyword evidence="4 9" id="KW-0812">Transmembrane</keyword>
<feature type="transmembrane region" description="Helical" evidence="9">
    <location>
        <begin position="488"/>
        <end position="509"/>
    </location>
</feature>
<feature type="transmembrane region" description="Helical" evidence="9">
    <location>
        <begin position="423"/>
        <end position="448"/>
    </location>
</feature>
<feature type="transmembrane region" description="Helical" evidence="9">
    <location>
        <begin position="588"/>
        <end position="611"/>
    </location>
</feature>
<feature type="domain" description="ABC transmembrane type-1" evidence="10">
    <location>
        <begin position="424"/>
        <end position="611"/>
    </location>
</feature>
<sequence length="625" mass="72389">MAILLPVEAKSWRGRLMYASVFVALIIGSITMIYPFAIMVSGSLRSEMDEADMDLLPRFLINEDTLARKFLEVKYNYNINEANEARGRQDFSFRVASLPEQVSEQRVADFHRFYEAADMPIHWQNLGAMEEHNKRISQRLREFRATLRQRYEGDLDALSRDLGAPLSSWLVLDMTTPDWMDMRFNFDPVPTYELYFQMLEDAPVAERWALSLSSRYLAMVVYPEYGRTTTEVYNEAHSRPLADYGDFRLPSRIPGDDQPQMREHWKYFVSQLLNASFIVLDDVDDEVFRDYLRGNYQSIEQLNRVWGTRHADFDDIQLPDGRTWLVGGQRGDYRDFLDEQPYENKRLVGPEYEWTQWLRDEYGSIEAVNQAHGSNHADFSDIRMPWLEVEYQYALAHAGSLRWQYAVRNFVNVFDELIFQGRAFFNTVVFVSLAIMFSLLLNPMAAYAMSRFKLPGTFKFLLILMATISFPPMVAFIPQFIALRNLDLLNTFVALLMPTLVNGYLIFLLKGFFDSLPQELYEAASIDGASEVRMFFQITMSLSKPILAVVALSAFNQAYMMFLYALMVTPDEEMWILSVWLYQYQQEASTAAVFASVLIASIPTLVVFLVVQRTIMRGIAVPSEK</sequence>
<keyword evidence="12" id="KW-1185">Reference proteome</keyword>
<keyword evidence="6 9" id="KW-1133">Transmembrane helix</keyword>
<dbReference type="SUPFAM" id="SSF161098">
    <property type="entry name" value="MetI-like"/>
    <property type="match status" value="1"/>
</dbReference>
<comment type="subcellular location">
    <subcellularLocation>
        <location evidence="1 9">Cell membrane</location>
        <topology evidence="1 9">Multi-pass membrane protein</topology>
    </subcellularLocation>
</comment>
<dbReference type="InterPro" id="IPR017853">
    <property type="entry name" value="GH"/>
</dbReference>
<evidence type="ECO:0000256" key="7">
    <source>
        <dbReference type="ARBA" id="ARBA00023136"/>
    </source>
</evidence>